<feature type="compositionally biased region" description="Basic residues" evidence="1">
    <location>
        <begin position="55"/>
        <end position="64"/>
    </location>
</feature>
<sequence length="278" mass="31038">MEILNQVSNAQFVFTAATVAVVLVCAALVFVFGFHSAEQPQFDKLPLVVDDRKSANKKNKKKDKKSSPNRTTSDEVKAKSESSKKSPTKEKKEEKVKEAEKPKPKERPVEAKVAKKEVPAEKKGKKSKIVVEVEKPADFDDGLWQEVPKKGDKKKVKAPEEKEKGKKKESPAKKNKKVKDADVEAARPVEEPAETIKVVSAEGPHVNEDSARALQAQVEELQRVLKEAERRDQVAQGVADDEVIPEVQELTDVKDLRSNKKKENKEKQSKKKTAEVSI</sequence>
<reference evidence="3" key="1">
    <citation type="journal article" date="2016" name="Insect Biochem. Mol. Biol.">
        <title>Multifaceted biological insights from a draft genome sequence of the tobacco hornworm moth, Manduca sexta.</title>
        <authorList>
            <person name="Kanost M.R."/>
            <person name="Arrese E.L."/>
            <person name="Cao X."/>
            <person name="Chen Y.R."/>
            <person name="Chellapilla S."/>
            <person name="Goldsmith M.R."/>
            <person name="Grosse-Wilde E."/>
            <person name="Heckel D.G."/>
            <person name="Herndon N."/>
            <person name="Jiang H."/>
            <person name="Papanicolaou A."/>
            <person name="Qu J."/>
            <person name="Soulages J.L."/>
            <person name="Vogel H."/>
            <person name="Walters J."/>
            <person name="Waterhouse R.M."/>
            <person name="Ahn S.J."/>
            <person name="Almeida F.C."/>
            <person name="An C."/>
            <person name="Aqrawi P."/>
            <person name="Bretschneider A."/>
            <person name="Bryant W.B."/>
            <person name="Bucks S."/>
            <person name="Chao H."/>
            <person name="Chevignon G."/>
            <person name="Christen J.M."/>
            <person name="Clarke D.F."/>
            <person name="Dittmer N.T."/>
            <person name="Ferguson L.C.F."/>
            <person name="Garavelou S."/>
            <person name="Gordon K.H.J."/>
            <person name="Gunaratna R.T."/>
            <person name="Han Y."/>
            <person name="Hauser F."/>
            <person name="He Y."/>
            <person name="Heidel-Fischer H."/>
            <person name="Hirsh A."/>
            <person name="Hu Y."/>
            <person name="Jiang H."/>
            <person name="Kalra D."/>
            <person name="Klinner C."/>
            <person name="Konig C."/>
            <person name="Kovar C."/>
            <person name="Kroll A.R."/>
            <person name="Kuwar S.S."/>
            <person name="Lee S.L."/>
            <person name="Lehman R."/>
            <person name="Li K."/>
            <person name="Li Z."/>
            <person name="Liang H."/>
            <person name="Lovelace S."/>
            <person name="Lu Z."/>
            <person name="Mansfield J.H."/>
            <person name="McCulloch K.J."/>
            <person name="Mathew T."/>
            <person name="Morton B."/>
            <person name="Muzny D.M."/>
            <person name="Neunemann D."/>
            <person name="Ongeri F."/>
            <person name="Pauchet Y."/>
            <person name="Pu L.L."/>
            <person name="Pyrousis I."/>
            <person name="Rao X.J."/>
            <person name="Redding A."/>
            <person name="Roesel C."/>
            <person name="Sanchez-Gracia A."/>
            <person name="Schaack S."/>
            <person name="Shukla A."/>
            <person name="Tetreau G."/>
            <person name="Wang Y."/>
            <person name="Xiong G.H."/>
            <person name="Traut W."/>
            <person name="Walsh T.K."/>
            <person name="Worley K.C."/>
            <person name="Wu D."/>
            <person name="Wu W."/>
            <person name="Wu Y.Q."/>
            <person name="Zhang X."/>
            <person name="Zou Z."/>
            <person name="Zucker H."/>
            <person name="Briscoe A.D."/>
            <person name="Burmester T."/>
            <person name="Clem R.J."/>
            <person name="Feyereisen R."/>
            <person name="Grimmelikhuijzen C.J.P."/>
            <person name="Hamodrakas S.J."/>
            <person name="Hansson B.S."/>
            <person name="Huguet E."/>
            <person name="Jermiin L.S."/>
            <person name="Lan Q."/>
            <person name="Lehman H.K."/>
            <person name="Lorenzen M."/>
            <person name="Merzendorfer H."/>
            <person name="Michalopoulos I."/>
            <person name="Morton D.B."/>
            <person name="Muthukrishnan S."/>
            <person name="Oakeshott J.G."/>
            <person name="Palmer W."/>
            <person name="Park Y."/>
            <person name="Passarelli A.L."/>
            <person name="Rozas J."/>
            <person name="Schwartz L.M."/>
            <person name="Smith W."/>
            <person name="Southgate A."/>
            <person name="Vilcinskas A."/>
            <person name="Vogt R."/>
            <person name="Wang P."/>
            <person name="Werren J."/>
            <person name="Yu X.Q."/>
            <person name="Zhou J.J."/>
            <person name="Brown S.J."/>
            <person name="Scherer S.E."/>
            <person name="Richards S."/>
            <person name="Blissard G.W."/>
        </authorList>
    </citation>
    <scope>NUCLEOTIDE SEQUENCE</scope>
</reference>
<evidence type="ECO:0000256" key="2">
    <source>
        <dbReference type="SAM" id="Phobius"/>
    </source>
</evidence>
<dbReference type="AlphaFoldDB" id="A0A921Z769"/>
<gene>
    <name evidence="3" type="ORF">O3G_MSEX007152</name>
</gene>
<feature type="compositionally biased region" description="Basic and acidic residues" evidence="1">
    <location>
        <begin position="72"/>
        <end position="122"/>
    </location>
</feature>
<feature type="transmembrane region" description="Helical" evidence="2">
    <location>
        <begin position="12"/>
        <end position="34"/>
    </location>
</feature>
<accession>A0A921Z769</accession>
<keyword evidence="4" id="KW-1185">Reference proteome</keyword>
<feature type="compositionally biased region" description="Basic and acidic residues" evidence="1">
    <location>
        <begin position="129"/>
        <end position="138"/>
    </location>
</feature>
<proteinExistence type="predicted"/>
<dbReference type="Proteomes" id="UP000791440">
    <property type="component" value="Unassembled WGS sequence"/>
</dbReference>
<dbReference type="EMBL" id="JH668407">
    <property type="protein sequence ID" value="KAG6451442.1"/>
    <property type="molecule type" value="Genomic_DNA"/>
</dbReference>
<protein>
    <recommendedName>
        <fullName evidence="5">Triadin</fullName>
    </recommendedName>
</protein>
<name>A0A921Z769_MANSE</name>
<evidence type="ECO:0000313" key="4">
    <source>
        <dbReference type="Proteomes" id="UP000791440"/>
    </source>
</evidence>
<keyword evidence="2" id="KW-0472">Membrane</keyword>
<keyword evidence="2" id="KW-1133">Transmembrane helix</keyword>
<keyword evidence="2" id="KW-0812">Transmembrane</keyword>
<evidence type="ECO:0000256" key="1">
    <source>
        <dbReference type="SAM" id="MobiDB-lite"/>
    </source>
</evidence>
<evidence type="ECO:0000313" key="3">
    <source>
        <dbReference type="EMBL" id="KAG6451442.1"/>
    </source>
</evidence>
<comment type="caution">
    <text evidence="3">The sequence shown here is derived from an EMBL/GenBank/DDBJ whole genome shotgun (WGS) entry which is preliminary data.</text>
</comment>
<feature type="compositionally biased region" description="Basic and acidic residues" evidence="1">
    <location>
        <begin position="251"/>
        <end position="267"/>
    </location>
</feature>
<organism evidence="3 4">
    <name type="scientific">Manduca sexta</name>
    <name type="common">Tobacco hawkmoth</name>
    <name type="synonym">Tobacco hornworm</name>
    <dbReference type="NCBI Taxonomy" id="7130"/>
    <lineage>
        <taxon>Eukaryota</taxon>
        <taxon>Metazoa</taxon>
        <taxon>Ecdysozoa</taxon>
        <taxon>Arthropoda</taxon>
        <taxon>Hexapoda</taxon>
        <taxon>Insecta</taxon>
        <taxon>Pterygota</taxon>
        <taxon>Neoptera</taxon>
        <taxon>Endopterygota</taxon>
        <taxon>Lepidoptera</taxon>
        <taxon>Glossata</taxon>
        <taxon>Ditrysia</taxon>
        <taxon>Bombycoidea</taxon>
        <taxon>Sphingidae</taxon>
        <taxon>Sphinginae</taxon>
        <taxon>Sphingini</taxon>
        <taxon>Manduca</taxon>
    </lineage>
</organism>
<evidence type="ECO:0008006" key="5">
    <source>
        <dbReference type="Google" id="ProtNLM"/>
    </source>
</evidence>
<feature type="region of interest" description="Disordered" evidence="1">
    <location>
        <begin position="45"/>
        <end position="212"/>
    </location>
</feature>
<feature type="region of interest" description="Disordered" evidence="1">
    <location>
        <begin position="229"/>
        <end position="278"/>
    </location>
</feature>
<feature type="compositionally biased region" description="Basic and acidic residues" evidence="1">
    <location>
        <begin position="157"/>
        <end position="190"/>
    </location>
</feature>
<reference evidence="3" key="2">
    <citation type="submission" date="2020-12" db="EMBL/GenBank/DDBJ databases">
        <authorList>
            <person name="Kanost M."/>
        </authorList>
    </citation>
    <scope>NUCLEOTIDE SEQUENCE</scope>
</reference>